<gene>
    <name evidence="1" type="ORF">PVLDE_1104880</name>
</gene>
<evidence type="ECO:0000313" key="2">
    <source>
        <dbReference type="Proteomes" id="UP000515308"/>
    </source>
</evidence>
<sequence length="144" mass="16665">MKVLRCFSYKDHIDKKEDFMNIKEMPKLCEALKILCKLYNEHNDNKPNSTNSLKDAKDFAKRFEDLNGNSDITGNRSYRKMLSSLSVDYNNFKSDCAEKCASCNDIPTLSEIKAPSSSLIENKIIPVLFGKLLIRQHLREKKRK</sequence>
<dbReference type="Pfam" id="PF06022">
    <property type="entry name" value="Cir_Bir_Yir"/>
    <property type="match status" value="1"/>
</dbReference>
<dbReference type="NCBIfam" id="TIGR01590">
    <property type="entry name" value="yir-bir-cir_Pla"/>
    <property type="match status" value="1"/>
</dbReference>
<dbReference type="EMBL" id="LR865373">
    <property type="protein sequence ID" value="CAD2096421.1"/>
    <property type="molecule type" value="Genomic_DNA"/>
</dbReference>
<reference evidence="1 2" key="1">
    <citation type="submission" date="2020-08" db="EMBL/GenBank/DDBJ databases">
        <authorList>
            <person name="Ramaprasad A."/>
        </authorList>
    </citation>
    <scope>NUCLEOTIDE SEQUENCE [LARGE SCALE GENOMIC DNA]</scope>
</reference>
<accession>A0A6V7SCK5</accession>
<dbReference type="Proteomes" id="UP000515308">
    <property type="component" value="Chromosome PVLDE_11"/>
</dbReference>
<name>A0A6V7SCK5_PLAVN</name>
<organism evidence="1 2">
    <name type="scientific">Plasmodium vinckei lentum</name>
    <dbReference type="NCBI Taxonomy" id="138297"/>
    <lineage>
        <taxon>Eukaryota</taxon>
        <taxon>Sar</taxon>
        <taxon>Alveolata</taxon>
        <taxon>Apicomplexa</taxon>
        <taxon>Aconoidasida</taxon>
        <taxon>Haemosporida</taxon>
        <taxon>Plasmodiidae</taxon>
        <taxon>Plasmodium</taxon>
        <taxon>Plasmodium (Vinckeia)</taxon>
    </lineage>
</organism>
<dbReference type="AlphaFoldDB" id="A0A6V7SCK5"/>
<proteinExistence type="predicted"/>
<evidence type="ECO:0000313" key="1">
    <source>
        <dbReference type="EMBL" id="CAD2096421.1"/>
    </source>
</evidence>
<dbReference type="VEuPathDB" id="PlasmoDB:PVLDE_1104880"/>
<dbReference type="InterPro" id="IPR006477">
    <property type="entry name" value="Yir_bir_cir"/>
</dbReference>
<protein>
    <submittedName>
        <fullName evidence="1">PIR protein CIR protein</fullName>
    </submittedName>
</protein>